<dbReference type="Proteomes" id="UP000796761">
    <property type="component" value="Unassembled WGS sequence"/>
</dbReference>
<keyword evidence="4" id="KW-1185">Reference proteome</keyword>
<accession>A0A8K1D9A9</accession>
<gene>
    <name evidence="2" type="ORF">HGM15179_019127</name>
    <name evidence="3" type="ORF">HGM15179_019128</name>
</gene>
<protein>
    <submittedName>
        <fullName evidence="3">Uncharacterized protein</fullName>
    </submittedName>
</protein>
<name>A0A8K1D9A9_9PASS</name>
<organism evidence="3 4">
    <name type="scientific">Zosterops borbonicus</name>
    <dbReference type="NCBI Taxonomy" id="364589"/>
    <lineage>
        <taxon>Eukaryota</taxon>
        <taxon>Metazoa</taxon>
        <taxon>Chordata</taxon>
        <taxon>Craniata</taxon>
        <taxon>Vertebrata</taxon>
        <taxon>Euteleostomi</taxon>
        <taxon>Archelosauria</taxon>
        <taxon>Archosauria</taxon>
        <taxon>Dinosauria</taxon>
        <taxon>Saurischia</taxon>
        <taxon>Theropoda</taxon>
        <taxon>Coelurosauria</taxon>
        <taxon>Aves</taxon>
        <taxon>Neognathae</taxon>
        <taxon>Neoaves</taxon>
        <taxon>Telluraves</taxon>
        <taxon>Australaves</taxon>
        <taxon>Passeriformes</taxon>
        <taxon>Sylvioidea</taxon>
        <taxon>Zosteropidae</taxon>
        <taxon>Zosterops</taxon>
    </lineage>
</organism>
<evidence type="ECO:0000313" key="4">
    <source>
        <dbReference type="Proteomes" id="UP000796761"/>
    </source>
</evidence>
<dbReference type="AlphaFoldDB" id="A0A8K1D9A9"/>
<evidence type="ECO:0000256" key="1">
    <source>
        <dbReference type="SAM" id="MobiDB-lite"/>
    </source>
</evidence>
<feature type="region of interest" description="Disordered" evidence="1">
    <location>
        <begin position="99"/>
        <end position="126"/>
    </location>
</feature>
<evidence type="ECO:0000313" key="3">
    <source>
        <dbReference type="EMBL" id="TRZ07983.1"/>
    </source>
</evidence>
<reference evidence="3" key="1">
    <citation type="submission" date="2019-04" db="EMBL/GenBank/DDBJ databases">
        <title>Genome assembly of Zosterops borbonicus 15179.</title>
        <authorList>
            <person name="Leroy T."/>
            <person name="Anselmetti Y."/>
            <person name="Tilak M.-K."/>
            <person name="Nabholz B."/>
        </authorList>
    </citation>
    <scope>NUCLEOTIDE SEQUENCE</scope>
    <source>
        <strain evidence="3">HGM_15179</strain>
        <tissue evidence="3">Muscle</tissue>
    </source>
</reference>
<dbReference type="OrthoDB" id="9397495at2759"/>
<feature type="region of interest" description="Disordered" evidence="1">
    <location>
        <begin position="58"/>
        <end position="80"/>
    </location>
</feature>
<proteinExistence type="predicted"/>
<dbReference type="EMBL" id="SWJQ01001546">
    <property type="protein sequence ID" value="TRZ07982.1"/>
    <property type="molecule type" value="Genomic_DNA"/>
</dbReference>
<comment type="caution">
    <text evidence="3">The sequence shown here is derived from an EMBL/GenBank/DDBJ whole genome shotgun (WGS) entry which is preliminary data.</text>
</comment>
<dbReference type="EMBL" id="SWJQ01001546">
    <property type="protein sequence ID" value="TRZ07983.1"/>
    <property type="molecule type" value="Genomic_DNA"/>
</dbReference>
<sequence>MAYGEEPIPEHIGWQDLWPHKGPMLEQSVPEGLYPMERTQARAVCGELHPLRMTHIGGVREGLSPMGGTPYWSGEEHEEEGAAETKHYVLTTTCIPHPPVPLEGGARRVGSKVDPGKKGGVWGSSF</sequence>
<evidence type="ECO:0000313" key="2">
    <source>
        <dbReference type="EMBL" id="TRZ07982.1"/>
    </source>
</evidence>